<evidence type="ECO:0000256" key="5">
    <source>
        <dbReference type="ARBA" id="ARBA00022741"/>
    </source>
</evidence>
<keyword evidence="3 9" id="KW-0597">Phosphoprotein</keyword>
<dbReference type="PRINTS" id="PR00344">
    <property type="entry name" value="BCTRLSENSOR"/>
</dbReference>
<dbReference type="CDD" id="cd00082">
    <property type="entry name" value="HisKA"/>
    <property type="match status" value="1"/>
</dbReference>
<evidence type="ECO:0000256" key="1">
    <source>
        <dbReference type="ARBA" id="ARBA00000085"/>
    </source>
</evidence>
<dbReference type="InterPro" id="IPR036890">
    <property type="entry name" value="HATPase_C_sf"/>
</dbReference>
<dbReference type="Pfam" id="PF02518">
    <property type="entry name" value="HATPase_c"/>
    <property type="match status" value="1"/>
</dbReference>
<feature type="modified residue" description="4-aspartylphosphate" evidence="9">
    <location>
        <position position="55"/>
    </location>
</feature>
<organism evidence="12 13">
    <name type="scientific">Sphingobacterium cellulitidis</name>
    <dbReference type="NCBI Taxonomy" id="1768011"/>
    <lineage>
        <taxon>Bacteria</taxon>
        <taxon>Pseudomonadati</taxon>
        <taxon>Bacteroidota</taxon>
        <taxon>Sphingobacteriia</taxon>
        <taxon>Sphingobacteriales</taxon>
        <taxon>Sphingobacteriaceae</taxon>
        <taxon>Sphingobacterium</taxon>
    </lineage>
</organism>
<keyword evidence="6 12" id="KW-0418">Kinase</keyword>
<feature type="domain" description="Response regulatory" evidence="11">
    <location>
        <begin position="6"/>
        <end position="121"/>
    </location>
</feature>
<proteinExistence type="predicted"/>
<evidence type="ECO:0000256" key="4">
    <source>
        <dbReference type="ARBA" id="ARBA00022679"/>
    </source>
</evidence>
<dbReference type="GO" id="GO:0007234">
    <property type="term" value="P:osmosensory signaling via phosphorelay pathway"/>
    <property type="evidence" value="ECO:0007669"/>
    <property type="project" value="TreeGrafter"/>
</dbReference>
<protein>
    <recommendedName>
        <fullName evidence="2">histidine kinase</fullName>
        <ecNumber evidence="2">2.7.13.3</ecNumber>
    </recommendedName>
</protein>
<reference evidence="12" key="2">
    <citation type="submission" date="2020-09" db="EMBL/GenBank/DDBJ databases">
        <authorList>
            <person name="Sun Q."/>
            <person name="Zhou Y."/>
        </authorList>
    </citation>
    <scope>NUCLEOTIDE SEQUENCE</scope>
    <source>
        <strain evidence="12">CGMCC 1.15966</strain>
    </source>
</reference>
<dbReference type="Gene3D" id="1.10.287.130">
    <property type="match status" value="1"/>
</dbReference>
<dbReference type="InterPro" id="IPR004358">
    <property type="entry name" value="Sig_transdc_His_kin-like_C"/>
</dbReference>
<evidence type="ECO:0000256" key="8">
    <source>
        <dbReference type="ARBA" id="ARBA00023012"/>
    </source>
</evidence>
<evidence type="ECO:0000259" key="11">
    <source>
        <dbReference type="PROSITE" id="PS50110"/>
    </source>
</evidence>
<dbReference type="Gene3D" id="3.30.565.10">
    <property type="entry name" value="Histidine kinase-like ATPase, C-terminal domain"/>
    <property type="match status" value="1"/>
</dbReference>
<evidence type="ECO:0000313" key="13">
    <source>
        <dbReference type="Proteomes" id="UP000614460"/>
    </source>
</evidence>
<dbReference type="SMART" id="SM00448">
    <property type="entry name" value="REC"/>
    <property type="match status" value="1"/>
</dbReference>
<evidence type="ECO:0000256" key="3">
    <source>
        <dbReference type="ARBA" id="ARBA00022553"/>
    </source>
</evidence>
<keyword evidence="8" id="KW-0902">Two-component regulatory system</keyword>
<evidence type="ECO:0000259" key="10">
    <source>
        <dbReference type="PROSITE" id="PS50109"/>
    </source>
</evidence>
<keyword evidence="13" id="KW-1185">Reference proteome</keyword>
<dbReference type="PROSITE" id="PS50110">
    <property type="entry name" value="RESPONSE_REGULATORY"/>
    <property type="match status" value="1"/>
</dbReference>
<dbReference type="GO" id="GO:0030295">
    <property type="term" value="F:protein kinase activator activity"/>
    <property type="evidence" value="ECO:0007669"/>
    <property type="project" value="TreeGrafter"/>
</dbReference>
<dbReference type="InterPro" id="IPR005467">
    <property type="entry name" value="His_kinase_dom"/>
</dbReference>
<name>A0A8H9G053_9SPHI</name>
<dbReference type="PANTHER" id="PTHR42878:SF7">
    <property type="entry name" value="SENSOR HISTIDINE KINASE GLRK"/>
    <property type="match status" value="1"/>
</dbReference>
<dbReference type="Gene3D" id="3.40.50.2300">
    <property type="match status" value="1"/>
</dbReference>
<evidence type="ECO:0000256" key="2">
    <source>
        <dbReference type="ARBA" id="ARBA00012438"/>
    </source>
</evidence>
<keyword evidence="5" id="KW-0547">Nucleotide-binding</keyword>
<comment type="caution">
    <text evidence="12">The sequence shown here is derived from an EMBL/GenBank/DDBJ whole genome shotgun (WGS) entry which is preliminary data.</text>
</comment>
<dbReference type="InterPro" id="IPR003661">
    <property type="entry name" value="HisK_dim/P_dom"/>
</dbReference>
<dbReference type="GO" id="GO:0005524">
    <property type="term" value="F:ATP binding"/>
    <property type="evidence" value="ECO:0007669"/>
    <property type="project" value="UniProtKB-KW"/>
</dbReference>
<dbReference type="SMART" id="SM00388">
    <property type="entry name" value="HisKA"/>
    <property type="match status" value="1"/>
</dbReference>
<accession>A0A8H9G053</accession>
<dbReference type="PANTHER" id="PTHR42878">
    <property type="entry name" value="TWO-COMPONENT HISTIDINE KINASE"/>
    <property type="match status" value="1"/>
</dbReference>
<keyword evidence="7" id="KW-0067">ATP-binding</keyword>
<dbReference type="GO" id="GO:0000155">
    <property type="term" value="F:phosphorelay sensor kinase activity"/>
    <property type="evidence" value="ECO:0007669"/>
    <property type="project" value="InterPro"/>
</dbReference>
<feature type="domain" description="Histidine kinase" evidence="10">
    <location>
        <begin position="150"/>
        <end position="362"/>
    </location>
</feature>
<dbReference type="CDD" id="cd17569">
    <property type="entry name" value="REC_HupR-like"/>
    <property type="match status" value="1"/>
</dbReference>
<dbReference type="EMBL" id="BMKM01000002">
    <property type="protein sequence ID" value="GGE14495.1"/>
    <property type="molecule type" value="Genomic_DNA"/>
</dbReference>
<dbReference type="RefSeq" id="WP_182498785.1">
    <property type="nucleotide sequence ID" value="NZ_BMKM01000002.1"/>
</dbReference>
<reference evidence="12" key="1">
    <citation type="journal article" date="2014" name="Int. J. Syst. Evol. Microbiol.">
        <title>Complete genome sequence of Corynebacterium casei LMG S-19264T (=DSM 44701T), isolated from a smear-ripened cheese.</title>
        <authorList>
            <consortium name="US DOE Joint Genome Institute (JGI-PGF)"/>
            <person name="Walter F."/>
            <person name="Albersmeier A."/>
            <person name="Kalinowski J."/>
            <person name="Ruckert C."/>
        </authorList>
    </citation>
    <scope>NUCLEOTIDE SEQUENCE</scope>
    <source>
        <strain evidence="12">CGMCC 1.15966</strain>
    </source>
</reference>
<keyword evidence="4" id="KW-0808">Transferase</keyword>
<dbReference type="Proteomes" id="UP000614460">
    <property type="component" value="Unassembled WGS sequence"/>
</dbReference>
<dbReference type="GO" id="GO:0000156">
    <property type="term" value="F:phosphorelay response regulator activity"/>
    <property type="evidence" value="ECO:0007669"/>
    <property type="project" value="TreeGrafter"/>
</dbReference>
<comment type="catalytic activity">
    <reaction evidence="1">
        <text>ATP + protein L-histidine = ADP + protein N-phospho-L-histidine.</text>
        <dbReference type="EC" id="2.7.13.3"/>
    </reaction>
</comment>
<dbReference type="InterPro" id="IPR003594">
    <property type="entry name" value="HATPase_dom"/>
</dbReference>
<dbReference type="SUPFAM" id="SSF55874">
    <property type="entry name" value="ATPase domain of HSP90 chaperone/DNA topoisomerase II/histidine kinase"/>
    <property type="match status" value="1"/>
</dbReference>
<dbReference type="SUPFAM" id="SSF47384">
    <property type="entry name" value="Homodimeric domain of signal transducing histidine kinase"/>
    <property type="match status" value="1"/>
</dbReference>
<dbReference type="EC" id="2.7.13.3" evidence="2"/>
<dbReference type="AlphaFoldDB" id="A0A8H9G053"/>
<dbReference type="InterPro" id="IPR001789">
    <property type="entry name" value="Sig_transdc_resp-reg_receiver"/>
</dbReference>
<dbReference type="InterPro" id="IPR011006">
    <property type="entry name" value="CheY-like_superfamily"/>
</dbReference>
<dbReference type="SUPFAM" id="SSF52172">
    <property type="entry name" value="CheY-like"/>
    <property type="match status" value="1"/>
</dbReference>
<gene>
    <name evidence="12" type="ORF">GCM10011516_10340</name>
</gene>
<evidence type="ECO:0000313" key="12">
    <source>
        <dbReference type="EMBL" id="GGE14495.1"/>
    </source>
</evidence>
<dbReference type="InterPro" id="IPR036097">
    <property type="entry name" value="HisK_dim/P_sf"/>
</dbReference>
<dbReference type="InterPro" id="IPR050351">
    <property type="entry name" value="BphY/WalK/GraS-like"/>
</dbReference>
<dbReference type="Pfam" id="PF00072">
    <property type="entry name" value="Response_reg"/>
    <property type="match status" value="1"/>
</dbReference>
<dbReference type="Pfam" id="PF00512">
    <property type="entry name" value="HisKA"/>
    <property type="match status" value="1"/>
</dbReference>
<evidence type="ECO:0000256" key="7">
    <source>
        <dbReference type="ARBA" id="ARBA00022840"/>
    </source>
</evidence>
<dbReference type="SMART" id="SM00387">
    <property type="entry name" value="HATPase_c"/>
    <property type="match status" value="1"/>
</dbReference>
<dbReference type="PROSITE" id="PS50109">
    <property type="entry name" value="HIS_KIN"/>
    <property type="match status" value="1"/>
</dbReference>
<evidence type="ECO:0000256" key="6">
    <source>
        <dbReference type="ARBA" id="ARBA00022777"/>
    </source>
</evidence>
<sequence length="362" mass="41560">MDKNFEVLYIDDEYNNLVGFKAALRFHYNIHIASNTTDAENILMTHPNIRVIFCDQKMPGENGIDFFSRIKKEYPRPIRILITAFADMETVIDSINRGHIFRFIKKPWEEAEIISCIEEANKFYVTNSLLDIRNMELQKAYEELDKFAYSVSHDLRDPLAGVLGAIRIALDFKSVEQVHEILNLMKASVVKLEDYINSLRDYYLLRRGELNLSKIDFNVIFEDILDFYKVYTQSSGVEISYEVNQENTFINDKSILELILHNLVSNAIKYQKNETVEKKVKLSANTENGQAIITVSDNGIGISESSINDIFRLFFRASDQAEGMGFGLYNVKTAIQKLKGEIVVESKPDEGSKFIVTIPSKE</sequence>
<evidence type="ECO:0000256" key="9">
    <source>
        <dbReference type="PROSITE-ProRule" id="PRU00169"/>
    </source>
</evidence>